<dbReference type="PRINTS" id="PR00164">
    <property type="entry name" value="ABC2TRNSPORT"/>
</dbReference>
<reference evidence="8" key="1">
    <citation type="submission" date="2017-06" db="EMBL/GenBank/DDBJ databases">
        <authorList>
            <person name="Varghese N."/>
            <person name="Submissions S."/>
        </authorList>
    </citation>
    <scope>NUCLEOTIDE SEQUENCE [LARGE SCALE GENOMIC DNA]</scope>
    <source>
        <strain evidence="8">JAD2</strain>
    </source>
</reference>
<keyword evidence="8" id="KW-1185">Reference proteome</keyword>
<evidence type="ECO:0000313" key="8">
    <source>
        <dbReference type="Proteomes" id="UP000197025"/>
    </source>
</evidence>
<dbReference type="PANTHER" id="PTHR43229:SF6">
    <property type="entry name" value="ABC-TYPE MULTIDRUG TRANSPORT SYSTEM, PERMEASE COMPONENT"/>
    <property type="match status" value="1"/>
</dbReference>
<dbReference type="AlphaFoldDB" id="A0A212R7I5"/>
<protein>
    <recommendedName>
        <fullName evidence="5">Transport permease protein</fullName>
    </recommendedName>
</protein>
<evidence type="ECO:0000259" key="6">
    <source>
        <dbReference type="PROSITE" id="PS51012"/>
    </source>
</evidence>
<dbReference type="GO" id="GO:0140359">
    <property type="term" value="F:ABC-type transporter activity"/>
    <property type="evidence" value="ECO:0007669"/>
    <property type="project" value="InterPro"/>
</dbReference>
<dbReference type="OrthoDB" id="9774717at2"/>
<feature type="transmembrane region" description="Helical" evidence="5">
    <location>
        <begin position="142"/>
        <end position="165"/>
    </location>
</feature>
<feature type="transmembrane region" description="Helical" evidence="5">
    <location>
        <begin position="26"/>
        <end position="47"/>
    </location>
</feature>
<feature type="transmembrane region" description="Helical" evidence="5">
    <location>
        <begin position="59"/>
        <end position="85"/>
    </location>
</feature>
<dbReference type="Pfam" id="PF01061">
    <property type="entry name" value="ABC2_membrane"/>
    <property type="match status" value="1"/>
</dbReference>
<dbReference type="InterPro" id="IPR013525">
    <property type="entry name" value="ABC2_TM"/>
</dbReference>
<dbReference type="Proteomes" id="UP000197025">
    <property type="component" value="Unassembled WGS sequence"/>
</dbReference>
<dbReference type="PROSITE" id="PS51012">
    <property type="entry name" value="ABC_TM2"/>
    <property type="match status" value="1"/>
</dbReference>
<feature type="domain" description="ABC transmembrane type-2" evidence="6">
    <location>
        <begin position="27"/>
        <end position="266"/>
    </location>
</feature>
<organism evidence="7 8">
    <name type="scientific">Thermoflexus hugenholtzii JAD2</name>
    <dbReference type="NCBI Taxonomy" id="877466"/>
    <lineage>
        <taxon>Bacteria</taxon>
        <taxon>Bacillati</taxon>
        <taxon>Chloroflexota</taxon>
        <taxon>Thermoflexia</taxon>
        <taxon>Thermoflexales</taxon>
        <taxon>Thermoflexaceae</taxon>
        <taxon>Thermoflexus</taxon>
    </lineage>
</organism>
<dbReference type="InParanoid" id="A0A212R7I5"/>
<feature type="transmembrane region" description="Helical" evidence="5">
    <location>
        <begin position="116"/>
        <end position="136"/>
    </location>
</feature>
<keyword evidence="5" id="KW-1003">Cell membrane</keyword>
<evidence type="ECO:0000313" key="7">
    <source>
        <dbReference type="EMBL" id="SNB68099.1"/>
    </source>
</evidence>
<keyword evidence="4 5" id="KW-0472">Membrane</keyword>
<feature type="transmembrane region" description="Helical" evidence="5">
    <location>
        <begin position="242"/>
        <end position="263"/>
    </location>
</feature>
<keyword evidence="3 5" id="KW-1133">Transmembrane helix</keyword>
<keyword evidence="2 5" id="KW-0812">Transmembrane</keyword>
<dbReference type="RefSeq" id="WP_088571631.1">
    <property type="nucleotide sequence ID" value="NZ_FYEK01000035.1"/>
</dbReference>
<sequence>MQTIWRTLRTAAWLGWQIESNWTDPFLFTVYSIAKPIASVLILILMYKVVARADFGHPMFAYLYLGNAFYIYVGAVLTGISQVLIIDREEYGVLKYFYIAPIPPEVYLVGRGMARMATGTIAVAITLLFGVLAFGLPLRPSAAGAGVFLLAMALGMLAMIGMGVGLAGATLLAARHVWVIGEAVAGALYLFCGAVFPLEVLPPFLRPLGYGLPLTYWLESVRRALLGPSAFRFPTFAGWSDAQLLGALSGMALLSLILGFGFYRFAEGRARQHGAIDRETGY</sequence>
<keyword evidence="5" id="KW-0813">Transport</keyword>
<name>A0A212R7I5_9CHLR</name>
<evidence type="ECO:0000256" key="3">
    <source>
        <dbReference type="ARBA" id="ARBA00022989"/>
    </source>
</evidence>
<dbReference type="EMBL" id="FYEK01000035">
    <property type="protein sequence ID" value="SNB68099.1"/>
    <property type="molecule type" value="Genomic_DNA"/>
</dbReference>
<evidence type="ECO:0000256" key="2">
    <source>
        <dbReference type="ARBA" id="ARBA00022692"/>
    </source>
</evidence>
<proteinExistence type="inferred from homology"/>
<dbReference type="PANTHER" id="PTHR43229">
    <property type="entry name" value="NODULATION PROTEIN J"/>
    <property type="match status" value="1"/>
</dbReference>
<dbReference type="GO" id="GO:0043190">
    <property type="term" value="C:ATP-binding cassette (ABC) transporter complex"/>
    <property type="evidence" value="ECO:0007669"/>
    <property type="project" value="InterPro"/>
</dbReference>
<dbReference type="InterPro" id="IPR000412">
    <property type="entry name" value="ABC_2_transport"/>
</dbReference>
<dbReference type="InterPro" id="IPR051784">
    <property type="entry name" value="Nod_factor_ABC_transporter"/>
</dbReference>
<evidence type="ECO:0000256" key="5">
    <source>
        <dbReference type="RuleBase" id="RU361157"/>
    </source>
</evidence>
<evidence type="ECO:0000256" key="1">
    <source>
        <dbReference type="ARBA" id="ARBA00004141"/>
    </source>
</evidence>
<evidence type="ECO:0000256" key="4">
    <source>
        <dbReference type="ARBA" id="ARBA00023136"/>
    </source>
</evidence>
<gene>
    <name evidence="7" type="ORF">SAMN02746019_00002440</name>
</gene>
<accession>A0A212R7I5</accession>
<comment type="similarity">
    <text evidence="5">Belongs to the ABC-2 integral membrane protein family.</text>
</comment>
<feature type="transmembrane region" description="Helical" evidence="5">
    <location>
        <begin position="177"/>
        <end position="198"/>
    </location>
</feature>
<comment type="subcellular location">
    <subcellularLocation>
        <location evidence="5">Cell membrane</location>
        <topology evidence="5">Multi-pass membrane protein</topology>
    </subcellularLocation>
    <subcellularLocation>
        <location evidence="1">Membrane</location>
        <topology evidence="1">Multi-pass membrane protein</topology>
    </subcellularLocation>
</comment>
<dbReference type="InterPro" id="IPR047817">
    <property type="entry name" value="ABC2_TM_bact-type"/>
</dbReference>